<dbReference type="EMBL" id="BMNG01000026">
    <property type="protein sequence ID" value="GGO58923.1"/>
    <property type="molecule type" value="Genomic_DNA"/>
</dbReference>
<evidence type="ECO:0000313" key="2">
    <source>
        <dbReference type="Proteomes" id="UP000656881"/>
    </source>
</evidence>
<dbReference type="RefSeq" id="WP_189177554.1">
    <property type="nucleotide sequence ID" value="NZ_BMNG01000026.1"/>
</dbReference>
<evidence type="ECO:0000313" key="1">
    <source>
        <dbReference type="EMBL" id="GGO58923.1"/>
    </source>
</evidence>
<sequence length="182" mass="19751">MGLENVTPISIDQMLRALAALGQEHVVDPEVRPNGLIKQDVPELLGALLGLIETEATTVVDPTEEPPQSLHGLQQGWQHTSADRVVHRAVLTHRLRRTTFDIPILLADVDPDDEDAAEPLGIAAAAATTMAAAEFLDAQDHVDQDRLEHALIALDGAEGSLAQALLTLHLLRLQIRAIRMQE</sequence>
<reference evidence="2" key="1">
    <citation type="journal article" date="2019" name="Int. J. Syst. Evol. Microbiol.">
        <title>The Global Catalogue of Microorganisms (GCM) 10K type strain sequencing project: providing services to taxonomists for standard genome sequencing and annotation.</title>
        <authorList>
            <consortium name="The Broad Institute Genomics Platform"/>
            <consortium name="The Broad Institute Genome Sequencing Center for Infectious Disease"/>
            <person name="Wu L."/>
            <person name="Ma J."/>
        </authorList>
    </citation>
    <scope>NUCLEOTIDE SEQUENCE [LARGE SCALE GENOMIC DNA]</scope>
    <source>
        <strain evidence="2">CGMCC 4.7349</strain>
    </source>
</reference>
<name>A0ABQ2MW66_9ACTN</name>
<comment type="caution">
    <text evidence="1">The sequence shown here is derived from an EMBL/GenBank/DDBJ whole genome shotgun (WGS) entry which is preliminary data.</text>
</comment>
<proteinExistence type="predicted"/>
<protein>
    <submittedName>
        <fullName evidence="1">Uncharacterized protein</fullName>
    </submittedName>
</protein>
<keyword evidence="2" id="KW-1185">Reference proteome</keyword>
<gene>
    <name evidence="1" type="ORF">GCM10012286_79340</name>
</gene>
<accession>A0ABQ2MW66</accession>
<dbReference type="Proteomes" id="UP000656881">
    <property type="component" value="Unassembled WGS sequence"/>
</dbReference>
<organism evidence="1 2">
    <name type="scientific">Streptomyces lasiicapitis</name>
    <dbReference type="NCBI Taxonomy" id="1923961"/>
    <lineage>
        <taxon>Bacteria</taxon>
        <taxon>Bacillati</taxon>
        <taxon>Actinomycetota</taxon>
        <taxon>Actinomycetes</taxon>
        <taxon>Kitasatosporales</taxon>
        <taxon>Streptomycetaceae</taxon>
        <taxon>Streptomyces</taxon>
    </lineage>
</organism>